<evidence type="ECO:0000256" key="1">
    <source>
        <dbReference type="SAM" id="Phobius"/>
    </source>
</evidence>
<evidence type="ECO:0000313" key="3">
    <source>
        <dbReference type="Proteomes" id="UP000059074"/>
    </source>
</evidence>
<sequence length="48" mass="5237">MNGEFRCNQCFARLRGRLPRLAAASVFACGFTNGSAPIFIGALKLSRF</sequence>
<evidence type="ECO:0000313" key="2">
    <source>
        <dbReference type="EMBL" id="KWT68392.1"/>
    </source>
</evidence>
<dbReference type="EMBL" id="LMTR01000058">
    <property type="protein sequence ID" value="KWT68392.1"/>
    <property type="molecule type" value="Genomic_DNA"/>
</dbReference>
<dbReference type="STRING" id="121290.APY04_1842"/>
<reference evidence="2 3" key="1">
    <citation type="submission" date="2015-10" db="EMBL/GenBank/DDBJ databases">
        <title>Transcriptomic analysis of a linuron degrading triple-species bacterial consortium.</title>
        <authorList>
            <person name="Albers P."/>
        </authorList>
    </citation>
    <scope>NUCLEOTIDE SEQUENCE [LARGE SCALE GENOMIC DNA]</scope>
    <source>
        <strain evidence="2 3">WDL6</strain>
    </source>
</reference>
<organism evidence="2 3">
    <name type="scientific">Hyphomicrobium sulfonivorans</name>
    <dbReference type="NCBI Taxonomy" id="121290"/>
    <lineage>
        <taxon>Bacteria</taxon>
        <taxon>Pseudomonadati</taxon>
        <taxon>Pseudomonadota</taxon>
        <taxon>Alphaproteobacteria</taxon>
        <taxon>Hyphomicrobiales</taxon>
        <taxon>Hyphomicrobiaceae</taxon>
        <taxon>Hyphomicrobium</taxon>
    </lineage>
</organism>
<gene>
    <name evidence="2" type="ORF">APY04_1842</name>
</gene>
<keyword evidence="1" id="KW-0812">Transmembrane</keyword>
<dbReference type="Proteomes" id="UP000059074">
    <property type="component" value="Unassembled WGS sequence"/>
</dbReference>
<feature type="transmembrane region" description="Helical" evidence="1">
    <location>
        <begin position="21"/>
        <end position="43"/>
    </location>
</feature>
<name>A0A109BGL7_HYPSL</name>
<dbReference type="PATRIC" id="fig|121290.4.peg.167"/>
<proteinExistence type="predicted"/>
<keyword evidence="3" id="KW-1185">Reference proteome</keyword>
<protein>
    <submittedName>
        <fullName evidence="2">Uncharacterized protein</fullName>
    </submittedName>
</protein>
<comment type="caution">
    <text evidence="2">The sequence shown here is derived from an EMBL/GenBank/DDBJ whole genome shotgun (WGS) entry which is preliminary data.</text>
</comment>
<accession>A0A109BGL7</accession>
<dbReference type="AlphaFoldDB" id="A0A109BGL7"/>
<keyword evidence="1" id="KW-1133">Transmembrane helix</keyword>
<keyword evidence="1" id="KW-0472">Membrane</keyword>